<evidence type="ECO:0000256" key="1">
    <source>
        <dbReference type="SAM" id="Coils"/>
    </source>
</evidence>
<dbReference type="Proteomes" id="UP001634393">
    <property type="component" value="Unassembled WGS sequence"/>
</dbReference>
<evidence type="ECO:0000256" key="2">
    <source>
        <dbReference type="SAM" id="MobiDB-lite"/>
    </source>
</evidence>
<name>A0ABD3TUK7_9LAMI</name>
<dbReference type="EMBL" id="JBJXBP010000003">
    <property type="protein sequence ID" value="KAL3839932.1"/>
    <property type="molecule type" value="Genomic_DNA"/>
</dbReference>
<organism evidence="3 4">
    <name type="scientific">Penstemon smallii</name>
    <dbReference type="NCBI Taxonomy" id="265156"/>
    <lineage>
        <taxon>Eukaryota</taxon>
        <taxon>Viridiplantae</taxon>
        <taxon>Streptophyta</taxon>
        <taxon>Embryophyta</taxon>
        <taxon>Tracheophyta</taxon>
        <taxon>Spermatophyta</taxon>
        <taxon>Magnoliopsida</taxon>
        <taxon>eudicotyledons</taxon>
        <taxon>Gunneridae</taxon>
        <taxon>Pentapetalae</taxon>
        <taxon>asterids</taxon>
        <taxon>lamiids</taxon>
        <taxon>Lamiales</taxon>
        <taxon>Plantaginaceae</taxon>
        <taxon>Cheloneae</taxon>
        <taxon>Penstemon</taxon>
    </lineage>
</organism>
<proteinExistence type="predicted"/>
<evidence type="ECO:0000313" key="4">
    <source>
        <dbReference type="Proteomes" id="UP001634393"/>
    </source>
</evidence>
<keyword evidence="4" id="KW-1185">Reference proteome</keyword>
<feature type="compositionally biased region" description="Basic residues" evidence="2">
    <location>
        <begin position="1"/>
        <end position="19"/>
    </location>
</feature>
<evidence type="ECO:0000313" key="3">
    <source>
        <dbReference type="EMBL" id="KAL3839932.1"/>
    </source>
</evidence>
<gene>
    <name evidence="3" type="ORF">ACJIZ3_024523</name>
</gene>
<feature type="compositionally biased region" description="Basic and acidic residues" evidence="2">
    <location>
        <begin position="28"/>
        <end position="38"/>
    </location>
</feature>
<reference evidence="3 4" key="1">
    <citation type="submission" date="2024-12" db="EMBL/GenBank/DDBJ databases">
        <title>The unique morphological basis and parallel evolutionary history of personate flowers in Penstemon.</title>
        <authorList>
            <person name="Depatie T.H."/>
            <person name="Wessinger C.A."/>
        </authorList>
    </citation>
    <scope>NUCLEOTIDE SEQUENCE [LARGE SCALE GENOMIC DNA]</scope>
    <source>
        <strain evidence="3">WTNN_2</strain>
        <tissue evidence="3">Leaf</tissue>
    </source>
</reference>
<feature type="region of interest" description="Disordered" evidence="2">
    <location>
        <begin position="1"/>
        <end position="52"/>
    </location>
</feature>
<feature type="coiled-coil region" evidence="1">
    <location>
        <begin position="130"/>
        <end position="297"/>
    </location>
</feature>
<dbReference type="AlphaFoldDB" id="A0ABD3TUK7"/>
<comment type="caution">
    <text evidence="3">The sequence shown here is derived from an EMBL/GenBank/DDBJ whole genome shotgun (WGS) entry which is preliminary data.</text>
</comment>
<protein>
    <submittedName>
        <fullName evidence="3">Uncharacterized protein</fullName>
    </submittedName>
</protein>
<sequence>MEEDKKKKKNKKKKNKHATKPTESVTLDAKESTPDHQSHVLNIGHDNNGQVSTGAIDALNDVGRNSEVDRDGHLVNGSEAENLAKVENQHWLDREASFQEKMNESHTERDTMIQKEATQEEKVKQLHDEKNASMQKENSLKEKIIQLEKEKDALIQKEGSLEQRMEQLQREKDSHLQKEATLESKILQLESEKDSWLQKEAGFKEKINHLVDEAAVLNLKGVSLQEKIKQMERERDTWILSENLTKESITSLGNENTTLRAQVTELEQSRNILLEETQQLTENISNLQLQIKNLESTAGFSHPSTVNEGTSEDADMNHQTEASGALVEKLITENSELVRKVNALYAELDQRTEDSFPIGSAPGPIAAQSADIADSSVLPPNLAGPNYNEPARAADSISEANKMMPVSGSTQSLEDVMIEDQSNGEHVNDKYGSGLANSSEIIAVDEIVQIPLHENEAIETNLEVAQNEEKTDVPLTEAPLIGAPFRFISFFARYVSGADLVNKNSGNSI</sequence>
<keyword evidence="1" id="KW-0175">Coiled coil</keyword>
<accession>A0ABD3TUK7</accession>